<protein>
    <submittedName>
        <fullName evidence="1">Uncharacterized protein</fullName>
    </submittedName>
</protein>
<dbReference type="Proteomes" id="UP000294865">
    <property type="component" value="Unassembled WGS sequence"/>
</dbReference>
<dbReference type="EMBL" id="SDQG01000004">
    <property type="protein sequence ID" value="TDM16574.1"/>
    <property type="molecule type" value="Genomic_DNA"/>
</dbReference>
<sequence length="226" mass="27736">MILKLKSYRHTDQVQDFLIEVEINKGNHKKAIELIKEGMQSKYSGIARMYHARLIRYFKEIGHIDYAYEPFNYVIREHWSKMESYRELKVFYTQEEWEQVRQYIFRQSNDEQLAHYFIEEKLYDYLLEGFIEGRFYYRIFLHMKEYFLSYNKEKSLHVYAQIINTLAVNAKSRKEYKGVMRYLQDMKQITGGEIIAHRIAKEWRILYKKRPAMIDELNKVMKFDVL</sequence>
<gene>
    <name evidence="1" type="ORF">ETI04_07710</name>
</gene>
<dbReference type="RefSeq" id="WP_133419884.1">
    <property type="nucleotide sequence ID" value="NZ_SDGR01000004.1"/>
</dbReference>
<accession>A0A4R6C4F9</accession>
<proteinExistence type="predicted"/>
<name>A0A4R6C4F9_9STAP</name>
<organism evidence="1 2">
    <name type="scientific">Macrococcoides canis</name>
    <dbReference type="NCBI Taxonomy" id="1855823"/>
    <lineage>
        <taxon>Bacteria</taxon>
        <taxon>Bacillati</taxon>
        <taxon>Bacillota</taxon>
        <taxon>Bacilli</taxon>
        <taxon>Bacillales</taxon>
        <taxon>Staphylococcaceae</taxon>
        <taxon>Macrococcoides</taxon>
    </lineage>
</organism>
<dbReference type="AlphaFoldDB" id="A0A4R6C4F9"/>
<comment type="caution">
    <text evidence="1">The sequence shown here is derived from an EMBL/GenBank/DDBJ whole genome shotgun (WGS) entry which is preliminary data.</text>
</comment>
<reference evidence="1 2" key="1">
    <citation type="submission" date="2019-01" db="EMBL/GenBank/DDBJ databases">
        <title>Draft genome sequences of Macrococcus caseolyticus, Macrococcus canis, Macrococcus bohemicus and Macrococcus goetzii.</title>
        <authorList>
            <person name="Mazhar S."/>
            <person name="Altermann E."/>
            <person name="Hill C."/>
            <person name="Mcauliffe O."/>
        </authorList>
    </citation>
    <scope>NUCLEOTIDE SEQUENCE [LARGE SCALE GENOMIC DNA]</scope>
    <source>
        <strain evidence="1 2">DPC7162</strain>
    </source>
</reference>
<evidence type="ECO:0000313" key="1">
    <source>
        <dbReference type="EMBL" id="TDM16574.1"/>
    </source>
</evidence>
<evidence type="ECO:0000313" key="2">
    <source>
        <dbReference type="Proteomes" id="UP000294865"/>
    </source>
</evidence>